<evidence type="ECO:0000259" key="2">
    <source>
        <dbReference type="Pfam" id="PF00561"/>
    </source>
</evidence>
<dbReference type="PANTHER" id="PTHR46438:SF11">
    <property type="entry name" value="LIPASE-RELATED"/>
    <property type="match status" value="1"/>
</dbReference>
<gene>
    <name evidence="3" type="ORF">DESUT3_02440</name>
</gene>
<name>A0ABN6DSQ4_9BACT</name>
<dbReference type="InterPro" id="IPR029058">
    <property type="entry name" value="AB_hydrolase_fold"/>
</dbReference>
<dbReference type="InterPro" id="IPR000073">
    <property type="entry name" value="AB_hydrolase_1"/>
</dbReference>
<dbReference type="PRINTS" id="PR00111">
    <property type="entry name" value="ABHYDROLASE"/>
</dbReference>
<proteinExistence type="predicted"/>
<dbReference type="PANTHER" id="PTHR46438">
    <property type="entry name" value="ALPHA/BETA-HYDROLASES SUPERFAMILY PROTEIN"/>
    <property type="match status" value="1"/>
</dbReference>
<protein>
    <recommendedName>
        <fullName evidence="2">AB hydrolase-1 domain-containing protein</fullName>
    </recommendedName>
</protein>
<accession>A0ABN6DSQ4</accession>
<feature type="domain" description="AB hydrolase-1" evidence="2">
    <location>
        <begin position="64"/>
        <end position="292"/>
    </location>
</feature>
<dbReference type="SUPFAM" id="SSF53474">
    <property type="entry name" value="alpha/beta-Hydrolases"/>
    <property type="match status" value="1"/>
</dbReference>
<evidence type="ECO:0000256" key="1">
    <source>
        <dbReference type="SAM" id="MobiDB-lite"/>
    </source>
</evidence>
<evidence type="ECO:0000313" key="4">
    <source>
        <dbReference type="Proteomes" id="UP001319827"/>
    </source>
</evidence>
<keyword evidence="4" id="KW-1185">Reference proteome</keyword>
<dbReference type="Proteomes" id="UP001319827">
    <property type="component" value="Chromosome"/>
</dbReference>
<sequence length="459" mass="48864">MNRILTLLFFILLLGAGPGEGQTSPPPAAPAALPQGFSQQMVLEPIFQSRALILEGGKEHEQSVILVHGLGDLAARTWDGLLPVLAEQYHVVAFDLPGFGRSEKKNALYSPARYAAFLQWVAARYVDGPFHLIGHSLGGAVSLYFAGTYPKGLGKLVLADVAGVLHKAVITTHYLQPDLKERWPLAPSRPLELLDGLIGSTVRGLEGLPLDPDILLENEALRARALGGDPGKIAALALVQSNFGPILPQVAAPTLLLWGVEDQVTPLRTGVLLAGTLANARLERIPQAGHVPMREQPALFNRAVLDFLAQPPPAANSPDPPGNRDVACRDQEGFELSGSYRGVTLSNCRNARLVGVSAASLEIVNSTVSLEDCRILGQERGMTAVNSKITATALTVEAQQALDCANSTLDLAGARLKGTETAVKSRSKTTILFSASQVQSGSRQFHPHGKYTLGPQDPL</sequence>
<dbReference type="EMBL" id="AP024355">
    <property type="protein sequence ID" value="BCR03175.1"/>
    <property type="molecule type" value="Genomic_DNA"/>
</dbReference>
<dbReference type="Pfam" id="PF00561">
    <property type="entry name" value="Abhydrolase_1"/>
    <property type="match status" value="1"/>
</dbReference>
<reference evidence="3 4" key="2">
    <citation type="journal article" date="2021" name="Int. J. Syst. Evol. Microbiol.">
        <title>Isolation and Polyphasic Characterization of Desulfuromonas versatilis sp. Nov., an Electrogenic Bacteria Capable of Versatile Metabolism Isolated from a Graphene Oxide-Reducing Enrichment Culture.</title>
        <authorList>
            <person name="Xie L."/>
            <person name="Yoshida N."/>
            <person name="Ishii S."/>
            <person name="Meng L."/>
        </authorList>
    </citation>
    <scope>NUCLEOTIDE SEQUENCE [LARGE SCALE GENOMIC DNA]</scope>
    <source>
        <strain evidence="3 4">NIT-T3</strain>
    </source>
</reference>
<evidence type="ECO:0000313" key="3">
    <source>
        <dbReference type="EMBL" id="BCR03175.1"/>
    </source>
</evidence>
<organism evidence="3 4">
    <name type="scientific">Desulfuromonas versatilis</name>
    <dbReference type="NCBI Taxonomy" id="2802975"/>
    <lineage>
        <taxon>Bacteria</taxon>
        <taxon>Pseudomonadati</taxon>
        <taxon>Thermodesulfobacteriota</taxon>
        <taxon>Desulfuromonadia</taxon>
        <taxon>Desulfuromonadales</taxon>
        <taxon>Desulfuromonadaceae</taxon>
        <taxon>Desulfuromonas</taxon>
    </lineage>
</organism>
<feature type="region of interest" description="Disordered" evidence="1">
    <location>
        <begin position="440"/>
        <end position="459"/>
    </location>
</feature>
<dbReference type="RefSeq" id="WP_221250652.1">
    <property type="nucleotide sequence ID" value="NZ_AP024355.1"/>
</dbReference>
<dbReference type="Gene3D" id="3.40.50.1820">
    <property type="entry name" value="alpha/beta hydrolase"/>
    <property type="match status" value="1"/>
</dbReference>
<reference evidence="3 4" key="1">
    <citation type="journal article" date="2016" name="C (Basel)">
        <title>Selective Growth of and Electricity Production by Marine Exoelectrogenic Bacteria in Self-Aggregated Hydrogel of Microbially Reduced Graphene Oxide.</title>
        <authorList>
            <person name="Yoshida N."/>
            <person name="Goto Y."/>
            <person name="Miyata Y."/>
        </authorList>
    </citation>
    <scope>NUCLEOTIDE SEQUENCE [LARGE SCALE GENOMIC DNA]</scope>
    <source>
        <strain evidence="3 4">NIT-T3</strain>
    </source>
</reference>